<keyword evidence="2" id="KW-0732">Signal</keyword>
<feature type="region of interest" description="Disordered" evidence="1">
    <location>
        <begin position="20"/>
        <end position="127"/>
    </location>
</feature>
<dbReference type="AlphaFoldDB" id="A0AAQ4D9W0"/>
<comment type="caution">
    <text evidence="3">The sequence shown here is derived from an EMBL/GenBank/DDBJ whole genome shotgun (WGS) entry which is preliminary data.</text>
</comment>
<feature type="chain" id="PRO_5042963401" description="Secreted protein" evidence="2">
    <location>
        <begin position="20"/>
        <end position="180"/>
    </location>
</feature>
<accession>A0AAQ4D9W0</accession>
<evidence type="ECO:0008006" key="5">
    <source>
        <dbReference type="Google" id="ProtNLM"/>
    </source>
</evidence>
<reference evidence="3 4" key="1">
    <citation type="journal article" date="2023" name="Arcadia Sci">
        <title>De novo assembly of a long-read Amblyomma americanum tick genome.</title>
        <authorList>
            <person name="Chou S."/>
            <person name="Poskanzer K.E."/>
            <person name="Rollins M."/>
            <person name="Thuy-Boun P.S."/>
        </authorList>
    </citation>
    <scope>NUCLEOTIDE SEQUENCE [LARGE SCALE GENOMIC DNA]</scope>
    <source>
        <strain evidence="3">F_SG_1</strain>
        <tissue evidence="3">Salivary glands</tissue>
    </source>
</reference>
<keyword evidence="4" id="KW-1185">Reference proteome</keyword>
<evidence type="ECO:0000313" key="4">
    <source>
        <dbReference type="Proteomes" id="UP001321473"/>
    </source>
</evidence>
<proteinExistence type="predicted"/>
<name>A0AAQ4D9W0_AMBAM</name>
<gene>
    <name evidence="3" type="ORF">V5799_003117</name>
</gene>
<dbReference type="EMBL" id="JARKHS020033261">
    <property type="protein sequence ID" value="KAK8759250.1"/>
    <property type="molecule type" value="Genomic_DNA"/>
</dbReference>
<sequence length="180" mass="20982">MKLLAIIAALGIVAQAVFAEEEESTTHPAPKGIEPPVRTTPRPWRPGLWPWPQTRPQTGPIPRPHPWPQPWPRPQPLPWPQPSPWPQPPPQHWPQPWPQHWPWHRPWPQPNSSPKPVTPTPQPVPLEDTVENTDAWYADGKVGEELKTEQMGQAFVYVPRPDTRWPAPRHQRRWPWLQWA</sequence>
<evidence type="ECO:0000313" key="3">
    <source>
        <dbReference type="EMBL" id="KAK8759250.1"/>
    </source>
</evidence>
<dbReference type="Proteomes" id="UP001321473">
    <property type="component" value="Unassembled WGS sequence"/>
</dbReference>
<evidence type="ECO:0000256" key="2">
    <source>
        <dbReference type="SAM" id="SignalP"/>
    </source>
</evidence>
<evidence type="ECO:0000256" key="1">
    <source>
        <dbReference type="SAM" id="MobiDB-lite"/>
    </source>
</evidence>
<feature type="compositionally biased region" description="Low complexity" evidence="1">
    <location>
        <begin position="35"/>
        <end position="52"/>
    </location>
</feature>
<feature type="compositionally biased region" description="Pro residues" evidence="1">
    <location>
        <begin position="59"/>
        <end position="124"/>
    </location>
</feature>
<feature type="signal peptide" evidence="2">
    <location>
        <begin position="1"/>
        <end position="19"/>
    </location>
</feature>
<organism evidence="3 4">
    <name type="scientific">Amblyomma americanum</name>
    <name type="common">Lone star tick</name>
    <dbReference type="NCBI Taxonomy" id="6943"/>
    <lineage>
        <taxon>Eukaryota</taxon>
        <taxon>Metazoa</taxon>
        <taxon>Ecdysozoa</taxon>
        <taxon>Arthropoda</taxon>
        <taxon>Chelicerata</taxon>
        <taxon>Arachnida</taxon>
        <taxon>Acari</taxon>
        <taxon>Parasitiformes</taxon>
        <taxon>Ixodida</taxon>
        <taxon>Ixodoidea</taxon>
        <taxon>Ixodidae</taxon>
        <taxon>Amblyomminae</taxon>
        <taxon>Amblyomma</taxon>
    </lineage>
</organism>
<protein>
    <recommendedName>
        <fullName evidence="5">Secreted protein</fullName>
    </recommendedName>
</protein>